<protein>
    <recommendedName>
        <fullName evidence="4">Protein PAXX</fullName>
    </recommendedName>
</protein>
<gene>
    <name evidence="2" type="ORF">EYF80_046611</name>
</gene>
<dbReference type="Proteomes" id="UP000314294">
    <property type="component" value="Unassembled WGS sequence"/>
</dbReference>
<feature type="region of interest" description="Disordered" evidence="1">
    <location>
        <begin position="89"/>
        <end position="115"/>
    </location>
</feature>
<dbReference type="GO" id="GO:0006303">
    <property type="term" value="P:double-strand break repair via nonhomologous end joining"/>
    <property type="evidence" value="ECO:0007669"/>
    <property type="project" value="InterPro"/>
</dbReference>
<dbReference type="EMBL" id="SRLO01000982">
    <property type="protein sequence ID" value="TNN43200.1"/>
    <property type="molecule type" value="Genomic_DNA"/>
</dbReference>
<reference evidence="2 3" key="1">
    <citation type="submission" date="2019-03" db="EMBL/GenBank/DDBJ databases">
        <title>First draft genome of Liparis tanakae, snailfish: a comprehensive survey of snailfish specific genes.</title>
        <authorList>
            <person name="Kim W."/>
            <person name="Song I."/>
            <person name="Jeong J.-H."/>
            <person name="Kim D."/>
            <person name="Kim S."/>
            <person name="Ryu S."/>
            <person name="Song J.Y."/>
            <person name="Lee S.K."/>
        </authorList>
    </citation>
    <scope>NUCLEOTIDE SEQUENCE [LARGE SCALE GENOMIC DNA]</scope>
    <source>
        <tissue evidence="2">Muscle</tissue>
    </source>
</reference>
<sequence length="157" mass="16860">MDGSPRSYCSLWDAQRRNRFLCYTRTEPGTWNLWSAGGRGEGSVVVRDAGAELQVSAGPGEQNLTLSRLDGPLAAAELKELLFKMADRLAQPEGGSPVSPVKSHQRSTGTSTDFEPQLQLSCAPSAAMKKRLPGASLLNPGTKRARQAIGVTFVDED</sequence>
<dbReference type="GO" id="GO:0005634">
    <property type="term" value="C:nucleus"/>
    <property type="evidence" value="ECO:0007669"/>
    <property type="project" value="TreeGrafter"/>
</dbReference>
<evidence type="ECO:0008006" key="4">
    <source>
        <dbReference type="Google" id="ProtNLM"/>
    </source>
</evidence>
<feature type="compositionally biased region" description="Polar residues" evidence="1">
    <location>
        <begin position="106"/>
        <end position="115"/>
    </location>
</feature>
<evidence type="ECO:0000256" key="1">
    <source>
        <dbReference type="SAM" id="MobiDB-lite"/>
    </source>
</evidence>
<evidence type="ECO:0000313" key="2">
    <source>
        <dbReference type="EMBL" id="TNN43200.1"/>
    </source>
</evidence>
<dbReference type="GO" id="GO:0070419">
    <property type="term" value="C:nonhomologous end joining complex"/>
    <property type="evidence" value="ECO:0007669"/>
    <property type="project" value="TreeGrafter"/>
</dbReference>
<organism evidence="2 3">
    <name type="scientific">Liparis tanakae</name>
    <name type="common">Tanaka's snailfish</name>
    <dbReference type="NCBI Taxonomy" id="230148"/>
    <lineage>
        <taxon>Eukaryota</taxon>
        <taxon>Metazoa</taxon>
        <taxon>Chordata</taxon>
        <taxon>Craniata</taxon>
        <taxon>Vertebrata</taxon>
        <taxon>Euteleostomi</taxon>
        <taxon>Actinopterygii</taxon>
        <taxon>Neopterygii</taxon>
        <taxon>Teleostei</taxon>
        <taxon>Neoteleostei</taxon>
        <taxon>Acanthomorphata</taxon>
        <taxon>Eupercaria</taxon>
        <taxon>Perciformes</taxon>
        <taxon>Cottioidei</taxon>
        <taxon>Cottales</taxon>
        <taxon>Liparidae</taxon>
        <taxon>Liparis</taxon>
    </lineage>
</organism>
<keyword evidence="3" id="KW-1185">Reference proteome</keyword>
<dbReference type="PANTHER" id="PTHR28586">
    <property type="entry name" value="PROTEIN PAXX"/>
    <property type="match status" value="1"/>
</dbReference>
<accession>A0A4Z2FQQ5</accession>
<dbReference type="InterPro" id="IPR027873">
    <property type="entry name" value="PAXX"/>
</dbReference>
<dbReference type="PANTHER" id="PTHR28586:SF1">
    <property type="entry name" value="PROTEIN PAXX"/>
    <property type="match status" value="1"/>
</dbReference>
<dbReference type="AlphaFoldDB" id="A0A4Z2FQQ5"/>
<dbReference type="OrthoDB" id="5969703at2759"/>
<proteinExistence type="predicted"/>
<dbReference type="Pfam" id="PF15384">
    <property type="entry name" value="PAXX"/>
    <property type="match status" value="1"/>
</dbReference>
<evidence type="ECO:0000313" key="3">
    <source>
        <dbReference type="Proteomes" id="UP000314294"/>
    </source>
</evidence>
<name>A0A4Z2FQQ5_9TELE</name>
<dbReference type="GO" id="GO:0060090">
    <property type="term" value="F:molecular adaptor activity"/>
    <property type="evidence" value="ECO:0007669"/>
    <property type="project" value="TreeGrafter"/>
</dbReference>
<dbReference type="GO" id="GO:0035861">
    <property type="term" value="C:site of double-strand break"/>
    <property type="evidence" value="ECO:0007669"/>
    <property type="project" value="TreeGrafter"/>
</dbReference>
<comment type="caution">
    <text evidence="2">The sequence shown here is derived from an EMBL/GenBank/DDBJ whole genome shotgun (WGS) entry which is preliminary data.</text>
</comment>